<proteinExistence type="predicted"/>
<gene>
    <name evidence="1" type="ORF">ATC70_003919</name>
</gene>
<organism evidence="1 2">
    <name type="scientific">Mucor velutinosus</name>
    <dbReference type="NCBI Taxonomy" id="708070"/>
    <lineage>
        <taxon>Eukaryota</taxon>
        <taxon>Fungi</taxon>
        <taxon>Fungi incertae sedis</taxon>
        <taxon>Mucoromycota</taxon>
        <taxon>Mucoromycotina</taxon>
        <taxon>Mucoromycetes</taxon>
        <taxon>Mucorales</taxon>
        <taxon>Mucorineae</taxon>
        <taxon>Mucoraceae</taxon>
        <taxon>Mucor</taxon>
    </lineage>
</organism>
<dbReference type="AlphaFoldDB" id="A0AAN7DCG4"/>
<comment type="caution">
    <text evidence="1">The sequence shown here is derived from an EMBL/GenBank/DDBJ whole genome shotgun (WGS) entry which is preliminary data.</text>
</comment>
<dbReference type="RefSeq" id="XP_064678586.1">
    <property type="nucleotide sequence ID" value="XM_064823274.1"/>
</dbReference>
<sequence>MELVLEKIHRLDIWKSKVQVPSKTLRDLHQTVLQIQVDIQNSRGILDTLPETTVKQIYPRASQLLFHDSDEIRTLSNSNGSQLSPIQHLDQLYVTASRLYHDLNHLQNLKYIAYQLALLYQCVNRQGISFVSYKMRIEQRFDEIKLATKLEPVYLDPGQKAWLRELALDIITQATDTSSIIKCGGQLFNTVQQISI</sequence>
<protein>
    <submittedName>
        <fullName evidence="1">Uncharacterized protein</fullName>
    </submittedName>
</protein>
<reference evidence="1 2" key="1">
    <citation type="submission" date="2022-11" db="EMBL/GenBank/DDBJ databases">
        <title>Mucor velutinosus strain NIH1002 WGS.</title>
        <authorList>
            <person name="Subramanian P."/>
            <person name="Mullikin J.C."/>
            <person name="Segre J.A."/>
            <person name="Zelazny A.M."/>
        </authorList>
    </citation>
    <scope>NUCLEOTIDE SEQUENCE [LARGE SCALE GENOMIC DNA]</scope>
    <source>
        <strain evidence="1 2">NIH1002</strain>
    </source>
</reference>
<evidence type="ECO:0000313" key="2">
    <source>
        <dbReference type="Proteomes" id="UP001304243"/>
    </source>
</evidence>
<dbReference type="Proteomes" id="UP001304243">
    <property type="component" value="Unassembled WGS sequence"/>
</dbReference>
<dbReference type="GeneID" id="89947621"/>
<keyword evidence="2" id="KW-1185">Reference proteome</keyword>
<name>A0AAN7DCG4_9FUNG</name>
<evidence type="ECO:0000313" key="1">
    <source>
        <dbReference type="EMBL" id="KAK4511920.1"/>
    </source>
</evidence>
<dbReference type="EMBL" id="JASEJX010000025">
    <property type="protein sequence ID" value="KAK4511920.1"/>
    <property type="molecule type" value="Genomic_DNA"/>
</dbReference>
<accession>A0AAN7DCG4</accession>